<feature type="compositionally biased region" description="Pro residues" evidence="1">
    <location>
        <begin position="246"/>
        <end position="258"/>
    </location>
</feature>
<feature type="compositionally biased region" description="Low complexity" evidence="1">
    <location>
        <begin position="134"/>
        <end position="153"/>
    </location>
</feature>
<evidence type="ECO:0000256" key="1">
    <source>
        <dbReference type="SAM" id="MobiDB-lite"/>
    </source>
</evidence>
<reference evidence="2 3" key="1">
    <citation type="journal article" date="2024" name="J. Plant Pathol.">
        <title>Sequence and assembly of the genome of Seiridium unicorne, isolate CBS 538.82, causal agent of cypress canker disease.</title>
        <authorList>
            <person name="Scali E."/>
            <person name="Rocca G.D."/>
            <person name="Danti R."/>
            <person name="Garbelotto M."/>
            <person name="Barberini S."/>
            <person name="Baroncelli R."/>
            <person name="Emiliani G."/>
        </authorList>
    </citation>
    <scope>NUCLEOTIDE SEQUENCE [LARGE SCALE GENOMIC DNA]</scope>
    <source>
        <strain evidence="2 3">BM-138-508</strain>
    </source>
</reference>
<name>A0ABR2UHP9_9PEZI</name>
<evidence type="ECO:0000313" key="2">
    <source>
        <dbReference type="EMBL" id="KAK9414152.1"/>
    </source>
</evidence>
<proteinExistence type="predicted"/>
<keyword evidence="3" id="KW-1185">Reference proteome</keyword>
<accession>A0ABR2UHP9</accession>
<evidence type="ECO:0000313" key="3">
    <source>
        <dbReference type="Proteomes" id="UP001408356"/>
    </source>
</evidence>
<sequence length="401" mass="43918">MLLYLYKHPSPATVTPELDPSTKMPPSLQPCSVVFDYRGQIIQNCEFISSQDDSISIITVKEPSGGWKVIVVRLNDDARDALLSSDPCDSLQMAIESLHAKSAEAASVYIKTNGFDLLRDPTKDDDAMSDDGTASVASDRSAASSVALSAWTSSDEELVTRASSSSKAYRASSKPSKKDRIQNKAKHAPKYESESSDDDDKPADAVPIRRVSVSPPRQPGSQHGPPPPPGWTGPPPPQGPTYRGPGPMPVHKPPPQPITNPNAPGPIRAIDPRFAARLFDVRITIKWLHHSEQRIFESSRASIRALQDTALSYVRRHMDAFENVTPLDHSPNKVWTLRATVKQAFFGTEAYDMSGYRGDDLTKLFSVVGKNDIPRFEMEVDYVRPVGMPPIIVPVNGPAMP</sequence>
<protein>
    <submittedName>
        <fullName evidence="2">Uncharacterized protein</fullName>
    </submittedName>
</protein>
<gene>
    <name evidence="2" type="ORF">SUNI508_02251</name>
</gene>
<feature type="compositionally biased region" description="Low complexity" evidence="1">
    <location>
        <begin position="162"/>
        <end position="174"/>
    </location>
</feature>
<feature type="compositionally biased region" description="Pro residues" evidence="1">
    <location>
        <begin position="224"/>
        <end position="239"/>
    </location>
</feature>
<dbReference type="Proteomes" id="UP001408356">
    <property type="component" value="Unassembled WGS sequence"/>
</dbReference>
<dbReference type="EMBL" id="JARVKF010000429">
    <property type="protein sequence ID" value="KAK9414152.1"/>
    <property type="molecule type" value="Genomic_DNA"/>
</dbReference>
<organism evidence="2 3">
    <name type="scientific">Seiridium unicorne</name>
    <dbReference type="NCBI Taxonomy" id="138068"/>
    <lineage>
        <taxon>Eukaryota</taxon>
        <taxon>Fungi</taxon>
        <taxon>Dikarya</taxon>
        <taxon>Ascomycota</taxon>
        <taxon>Pezizomycotina</taxon>
        <taxon>Sordariomycetes</taxon>
        <taxon>Xylariomycetidae</taxon>
        <taxon>Amphisphaeriales</taxon>
        <taxon>Sporocadaceae</taxon>
        <taxon>Seiridium</taxon>
    </lineage>
</organism>
<comment type="caution">
    <text evidence="2">The sequence shown here is derived from an EMBL/GenBank/DDBJ whole genome shotgun (WGS) entry which is preliminary data.</text>
</comment>
<feature type="region of interest" description="Disordered" evidence="1">
    <location>
        <begin position="119"/>
        <end position="267"/>
    </location>
</feature>